<evidence type="ECO:0000313" key="3">
    <source>
        <dbReference type="WBParaSite" id="Csp11.Scaffold629.g11506.t1"/>
    </source>
</evidence>
<keyword evidence="2" id="KW-1185">Reference proteome</keyword>
<sequence length="311" mass="36644">MLQMCSKRTRRWIKSFRVHRQDLKIEVTYYFSIRVEIKSHATKEYLVFKFTDHTTEMNRSIGIGNHQDIPMNIEIVEDSAEYFIFLYFDDKMKGLKAVTEYFCSLFQQDIYGVGLSSALNPNAPMTVMEWILERQQRIHYLMMGSENMSEKVAAYLLSKVNNAESVMVELQLSSNFRSSFKFEGDDISIQESHWFTLDNLLNISCFNLFLVESKLTSMDMNAFLKHWMTRDLKFKEITIGMEVMQLDVLFSEISVIQRTNDVKRVYKNSENRSFHIYGGFDIKRKDGVTATVVHNGGFEVKRKFWMIVWDN</sequence>
<protein>
    <submittedName>
        <fullName evidence="3">FBA_2 domain-containing protein</fullName>
    </submittedName>
</protein>
<dbReference type="Proteomes" id="UP000095282">
    <property type="component" value="Unplaced"/>
</dbReference>
<name>A0A1I7TT42_9PELO</name>
<organism evidence="2 3">
    <name type="scientific">Caenorhabditis tropicalis</name>
    <dbReference type="NCBI Taxonomy" id="1561998"/>
    <lineage>
        <taxon>Eukaryota</taxon>
        <taxon>Metazoa</taxon>
        <taxon>Ecdysozoa</taxon>
        <taxon>Nematoda</taxon>
        <taxon>Chromadorea</taxon>
        <taxon>Rhabditida</taxon>
        <taxon>Rhabditina</taxon>
        <taxon>Rhabditomorpha</taxon>
        <taxon>Rhabditoidea</taxon>
        <taxon>Rhabditidae</taxon>
        <taxon>Peloderinae</taxon>
        <taxon>Caenorhabditis</taxon>
    </lineage>
</organism>
<feature type="domain" description="Sdz-33 F-box" evidence="1">
    <location>
        <begin position="181"/>
        <end position="229"/>
    </location>
</feature>
<dbReference type="PANTHER" id="PTHR21503">
    <property type="entry name" value="F-BOX-CONTAINING HYPOTHETICAL PROTEIN C.ELEGANS"/>
    <property type="match status" value="1"/>
</dbReference>
<evidence type="ECO:0000313" key="2">
    <source>
        <dbReference type="Proteomes" id="UP000095282"/>
    </source>
</evidence>
<dbReference type="eggNOG" id="ENOG502TJTA">
    <property type="taxonomic scope" value="Eukaryota"/>
</dbReference>
<evidence type="ECO:0000259" key="1">
    <source>
        <dbReference type="Pfam" id="PF07735"/>
    </source>
</evidence>
<dbReference type="WBParaSite" id="Csp11.Scaffold629.g11506.t1">
    <property type="protein sequence ID" value="Csp11.Scaffold629.g11506.t1"/>
    <property type="gene ID" value="Csp11.Scaffold629.g11506"/>
</dbReference>
<dbReference type="PANTHER" id="PTHR21503:SF8">
    <property type="entry name" value="F-BOX ASSOCIATED DOMAIN-CONTAINING PROTEIN-RELATED"/>
    <property type="match status" value="1"/>
</dbReference>
<dbReference type="Pfam" id="PF07735">
    <property type="entry name" value="FBA_2"/>
    <property type="match status" value="1"/>
</dbReference>
<dbReference type="InterPro" id="IPR012885">
    <property type="entry name" value="F-box_Sdz-33"/>
</dbReference>
<proteinExistence type="predicted"/>
<reference evidence="3" key="1">
    <citation type="submission" date="2016-11" db="UniProtKB">
        <authorList>
            <consortium name="WormBaseParasite"/>
        </authorList>
    </citation>
    <scope>IDENTIFICATION</scope>
</reference>
<accession>A0A1I7TT42</accession>
<dbReference type="AlphaFoldDB" id="A0A1I7TT42"/>